<keyword evidence="2" id="KW-1185">Reference proteome</keyword>
<accession>A0A158KYY0</accession>
<dbReference type="OrthoDB" id="9135205at2"/>
<gene>
    <name evidence="1" type="ORF">AWB74_07650</name>
</gene>
<proteinExistence type="predicted"/>
<reference evidence="1" key="1">
    <citation type="submission" date="2016-01" db="EMBL/GenBank/DDBJ databases">
        <authorList>
            <person name="Peeters C."/>
        </authorList>
    </citation>
    <scope>NUCLEOTIDE SEQUENCE [LARGE SCALE GENOMIC DNA]</scope>
    <source>
        <strain evidence="1">LMG 29317</strain>
    </source>
</reference>
<dbReference type="Proteomes" id="UP000055019">
    <property type="component" value="Unassembled WGS sequence"/>
</dbReference>
<protein>
    <submittedName>
        <fullName evidence="1">Uncharacterized protein</fullName>
    </submittedName>
</protein>
<evidence type="ECO:0000313" key="1">
    <source>
        <dbReference type="EMBL" id="SAL86317.1"/>
    </source>
</evidence>
<comment type="caution">
    <text evidence="1">The sequence shown here is derived from an EMBL/GenBank/DDBJ whole genome shotgun (WGS) entry which is preliminary data.</text>
</comment>
<evidence type="ECO:0000313" key="2">
    <source>
        <dbReference type="Proteomes" id="UP000055019"/>
    </source>
</evidence>
<dbReference type="RefSeq" id="WP_061151799.1">
    <property type="nucleotide sequence ID" value="NZ_FCOM02000071.1"/>
</dbReference>
<name>A0A158KYY0_9BURK</name>
<dbReference type="EMBL" id="FCOM02000071">
    <property type="protein sequence ID" value="SAL86317.1"/>
    <property type="molecule type" value="Genomic_DNA"/>
</dbReference>
<dbReference type="AlphaFoldDB" id="A0A158KYY0"/>
<sequence length="82" mass="9490">MNQLNRHPGRYPDHLYAEVTALVQQTEYLIGPDPFEQEVLQTVSKLTEEGSLKMALFRLHEIIDARLERRTPGSSNMQQQSH</sequence>
<organism evidence="1 2">
    <name type="scientific">Caballeronia arvi</name>
    <dbReference type="NCBI Taxonomy" id="1777135"/>
    <lineage>
        <taxon>Bacteria</taxon>
        <taxon>Pseudomonadati</taxon>
        <taxon>Pseudomonadota</taxon>
        <taxon>Betaproteobacteria</taxon>
        <taxon>Burkholderiales</taxon>
        <taxon>Burkholderiaceae</taxon>
        <taxon>Caballeronia</taxon>
    </lineage>
</organism>